<feature type="compositionally biased region" description="Pro residues" evidence="1">
    <location>
        <begin position="10"/>
        <end position="21"/>
    </location>
</feature>
<feature type="compositionally biased region" description="Pro residues" evidence="1">
    <location>
        <begin position="78"/>
        <end position="87"/>
    </location>
</feature>
<feature type="transmembrane region" description="Helical" evidence="2">
    <location>
        <begin position="248"/>
        <end position="269"/>
    </location>
</feature>
<keyword evidence="2" id="KW-0472">Membrane</keyword>
<proteinExistence type="predicted"/>
<reference evidence="3 4" key="1">
    <citation type="submission" date="2019-05" db="EMBL/GenBank/DDBJ databases">
        <title>Genome sequence of Cellulomonas hominis strain CS1.</title>
        <authorList>
            <person name="Belmont J."/>
            <person name="Maclea K.S."/>
        </authorList>
    </citation>
    <scope>NUCLEOTIDE SEQUENCE [LARGE SCALE GENOMIC DNA]</scope>
    <source>
        <strain evidence="3 4">CS1</strain>
    </source>
</reference>
<evidence type="ECO:0000313" key="4">
    <source>
        <dbReference type="Proteomes" id="UP000308121"/>
    </source>
</evidence>
<comment type="caution">
    <text evidence="3">The sequence shown here is derived from an EMBL/GenBank/DDBJ whole genome shotgun (WGS) entry which is preliminary data.</text>
</comment>
<keyword evidence="2" id="KW-1133">Transmembrane helix</keyword>
<feature type="transmembrane region" description="Helical" evidence="2">
    <location>
        <begin position="112"/>
        <end position="133"/>
    </location>
</feature>
<sequence length="288" mass="28759">MLPSCAGAPAPAPPSVPPRSAAPPSWDATGEDDRWATGESPTQAWDTRPYGAVAPGAHDDGGYPAPGYPGEWSDDPDAGPPPAPAPPRRTGSLLALTLLTLTAAALRPGATLLVLVPAVLLARTVGSVAEAVGRRRERVGARRSDALRAVVSSPWHLVRALVTLLPSLLVAASLAVIVLGVGWWLVGSGTFEAGPLRAVGDAPAPESVATLLVAAAAAGLAGLWWGPAARTTRVGARRLLGAVAPGRGGATVVVLAALVGAGVLVALAVTGTLVDWAPFAAPTLPVGA</sequence>
<organism evidence="3 4">
    <name type="scientific">Cellulomonas hominis</name>
    <dbReference type="NCBI Taxonomy" id="156981"/>
    <lineage>
        <taxon>Bacteria</taxon>
        <taxon>Bacillati</taxon>
        <taxon>Actinomycetota</taxon>
        <taxon>Actinomycetes</taxon>
        <taxon>Micrococcales</taxon>
        <taxon>Cellulomonadaceae</taxon>
        <taxon>Cellulomonas</taxon>
    </lineage>
</organism>
<keyword evidence="2" id="KW-0812">Transmembrane</keyword>
<evidence type="ECO:0000313" key="3">
    <source>
        <dbReference type="EMBL" id="TKR22110.1"/>
    </source>
</evidence>
<feature type="region of interest" description="Disordered" evidence="1">
    <location>
        <begin position="1"/>
        <end position="89"/>
    </location>
</feature>
<dbReference type="AlphaFoldDB" id="A0A7Z8JY52"/>
<accession>A0A7Z8JY52</accession>
<dbReference type="Proteomes" id="UP000308121">
    <property type="component" value="Unassembled WGS sequence"/>
</dbReference>
<feature type="transmembrane region" description="Helical" evidence="2">
    <location>
        <begin position="207"/>
        <end position="227"/>
    </location>
</feature>
<protein>
    <submittedName>
        <fullName evidence="3">Uncharacterized protein</fullName>
    </submittedName>
</protein>
<feature type="transmembrane region" description="Helical" evidence="2">
    <location>
        <begin position="161"/>
        <end position="187"/>
    </location>
</feature>
<dbReference type="EMBL" id="SZYE01000250">
    <property type="protein sequence ID" value="TKR22110.1"/>
    <property type="molecule type" value="Genomic_DNA"/>
</dbReference>
<evidence type="ECO:0000256" key="2">
    <source>
        <dbReference type="SAM" id="Phobius"/>
    </source>
</evidence>
<gene>
    <name evidence="3" type="ORF">FA014_18225</name>
</gene>
<name>A0A7Z8JY52_9CELL</name>
<evidence type="ECO:0000256" key="1">
    <source>
        <dbReference type="SAM" id="MobiDB-lite"/>
    </source>
</evidence>